<name>A0AC60R113_IXOPE</name>
<proteinExistence type="predicted"/>
<evidence type="ECO:0000313" key="2">
    <source>
        <dbReference type="Proteomes" id="UP000805193"/>
    </source>
</evidence>
<keyword evidence="2" id="KW-1185">Reference proteome</keyword>
<accession>A0AC60R113</accession>
<organism evidence="1 2">
    <name type="scientific">Ixodes persulcatus</name>
    <name type="common">Taiga tick</name>
    <dbReference type="NCBI Taxonomy" id="34615"/>
    <lineage>
        <taxon>Eukaryota</taxon>
        <taxon>Metazoa</taxon>
        <taxon>Ecdysozoa</taxon>
        <taxon>Arthropoda</taxon>
        <taxon>Chelicerata</taxon>
        <taxon>Arachnida</taxon>
        <taxon>Acari</taxon>
        <taxon>Parasitiformes</taxon>
        <taxon>Ixodida</taxon>
        <taxon>Ixodoidea</taxon>
        <taxon>Ixodidae</taxon>
        <taxon>Ixodinae</taxon>
        <taxon>Ixodes</taxon>
    </lineage>
</organism>
<evidence type="ECO:0000313" key="1">
    <source>
        <dbReference type="EMBL" id="KAG0444675.1"/>
    </source>
</evidence>
<gene>
    <name evidence="1" type="ORF">HPB47_013519</name>
</gene>
<sequence>MGTCLTVRRICKNGDVHCCSSQPIVNRRPLGNILVAAVTLYSGCIVKKVLRLFTQIGVPCISYRTFFKIQTAFLLPAIRQDWVQPIVKHLYWCAESSEEAPDEILPKWVSLVGHVANLHDHADPIYPRCQHGDLGKKKWLPEVYVRELLEEALSLNSTYTSYRVAREAHTTETPPPLSSGYDRPDKETLILSHQSRFNC</sequence>
<protein>
    <submittedName>
        <fullName evidence="1">Uncharacterized protein</fullName>
    </submittedName>
</protein>
<dbReference type="EMBL" id="JABSTQ010001655">
    <property type="protein sequence ID" value="KAG0444675.1"/>
    <property type="molecule type" value="Genomic_DNA"/>
</dbReference>
<reference evidence="1 2" key="1">
    <citation type="journal article" date="2020" name="Cell">
        <title>Large-Scale Comparative Analyses of Tick Genomes Elucidate Their Genetic Diversity and Vector Capacities.</title>
        <authorList>
            <consortium name="Tick Genome and Microbiome Consortium (TIGMIC)"/>
            <person name="Jia N."/>
            <person name="Wang J."/>
            <person name="Shi W."/>
            <person name="Du L."/>
            <person name="Sun Y."/>
            <person name="Zhan W."/>
            <person name="Jiang J.F."/>
            <person name="Wang Q."/>
            <person name="Zhang B."/>
            <person name="Ji P."/>
            <person name="Bell-Sakyi L."/>
            <person name="Cui X.M."/>
            <person name="Yuan T.T."/>
            <person name="Jiang B.G."/>
            <person name="Yang W.F."/>
            <person name="Lam T.T."/>
            <person name="Chang Q.C."/>
            <person name="Ding S.J."/>
            <person name="Wang X.J."/>
            <person name="Zhu J.G."/>
            <person name="Ruan X.D."/>
            <person name="Zhao L."/>
            <person name="Wei J.T."/>
            <person name="Ye R.Z."/>
            <person name="Que T.C."/>
            <person name="Du C.H."/>
            <person name="Zhou Y.H."/>
            <person name="Cheng J.X."/>
            <person name="Dai P.F."/>
            <person name="Guo W.B."/>
            <person name="Han X.H."/>
            <person name="Huang E.J."/>
            <person name="Li L.F."/>
            <person name="Wei W."/>
            <person name="Gao Y.C."/>
            <person name="Liu J.Z."/>
            <person name="Shao H.Z."/>
            <person name="Wang X."/>
            <person name="Wang C.C."/>
            <person name="Yang T.C."/>
            <person name="Huo Q.B."/>
            <person name="Li W."/>
            <person name="Chen H.Y."/>
            <person name="Chen S.E."/>
            <person name="Zhou L.G."/>
            <person name="Ni X.B."/>
            <person name="Tian J.H."/>
            <person name="Sheng Y."/>
            <person name="Liu T."/>
            <person name="Pan Y.S."/>
            <person name="Xia L.Y."/>
            <person name="Li J."/>
            <person name="Zhao F."/>
            <person name="Cao W.C."/>
        </authorList>
    </citation>
    <scope>NUCLEOTIDE SEQUENCE [LARGE SCALE GENOMIC DNA]</scope>
    <source>
        <strain evidence="1">Iper-2018</strain>
    </source>
</reference>
<comment type="caution">
    <text evidence="1">The sequence shown here is derived from an EMBL/GenBank/DDBJ whole genome shotgun (WGS) entry which is preliminary data.</text>
</comment>
<dbReference type="Proteomes" id="UP000805193">
    <property type="component" value="Unassembled WGS sequence"/>
</dbReference>